<feature type="signal peptide" evidence="1">
    <location>
        <begin position="1"/>
        <end position="24"/>
    </location>
</feature>
<dbReference type="Pfam" id="PF24251">
    <property type="entry name" value="DUF7453"/>
    <property type="match status" value="1"/>
</dbReference>
<dbReference type="AlphaFoldDB" id="A0A517MSL1"/>
<protein>
    <submittedName>
        <fullName evidence="2">Uncharacterized protein</fullName>
    </submittedName>
</protein>
<name>A0A517MSL1_9BACT</name>
<evidence type="ECO:0000313" key="2">
    <source>
        <dbReference type="EMBL" id="QDS97866.1"/>
    </source>
</evidence>
<keyword evidence="3" id="KW-1185">Reference proteome</keyword>
<dbReference type="NCBIfam" id="TIGR05002">
    <property type="entry name" value="NxxGxxAF_repeat"/>
    <property type="match status" value="7"/>
</dbReference>
<evidence type="ECO:0000256" key="1">
    <source>
        <dbReference type="SAM" id="SignalP"/>
    </source>
</evidence>
<gene>
    <name evidence="2" type="ORF">HG15A2_11340</name>
</gene>
<organism evidence="2 3">
    <name type="scientific">Adhaeretor mobilis</name>
    <dbReference type="NCBI Taxonomy" id="1930276"/>
    <lineage>
        <taxon>Bacteria</taxon>
        <taxon>Pseudomonadati</taxon>
        <taxon>Planctomycetota</taxon>
        <taxon>Planctomycetia</taxon>
        <taxon>Pirellulales</taxon>
        <taxon>Lacipirellulaceae</taxon>
        <taxon>Adhaeretor</taxon>
    </lineage>
</organism>
<dbReference type="InterPro" id="IPR055876">
    <property type="entry name" value="DUF7453"/>
</dbReference>
<feature type="chain" id="PRO_5021821306" evidence="1">
    <location>
        <begin position="25"/>
        <end position="550"/>
    </location>
</feature>
<dbReference type="KEGG" id="amob:HG15A2_11340"/>
<proteinExistence type="predicted"/>
<reference evidence="2 3" key="1">
    <citation type="submission" date="2019-02" db="EMBL/GenBank/DDBJ databases">
        <title>Deep-cultivation of Planctomycetes and their phenomic and genomic characterization uncovers novel biology.</title>
        <authorList>
            <person name="Wiegand S."/>
            <person name="Jogler M."/>
            <person name="Boedeker C."/>
            <person name="Pinto D."/>
            <person name="Vollmers J."/>
            <person name="Rivas-Marin E."/>
            <person name="Kohn T."/>
            <person name="Peeters S.H."/>
            <person name="Heuer A."/>
            <person name="Rast P."/>
            <person name="Oberbeckmann S."/>
            <person name="Bunk B."/>
            <person name="Jeske O."/>
            <person name="Meyerdierks A."/>
            <person name="Storesund J.E."/>
            <person name="Kallscheuer N."/>
            <person name="Luecker S."/>
            <person name="Lage O.M."/>
            <person name="Pohl T."/>
            <person name="Merkel B.J."/>
            <person name="Hornburger P."/>
            <person name="Mueller R.-W."/>
            <person name="Bruemmer F."/>
            <person name="Labrenz M."/>
            <person name="Spormann A.M."/>
            <person name="Op den Camp H."/>
            <person name="Overmann J."/>
            <person name="Amann R."/>
            <person name="Jetten M.S.M."/>
            <person name="Mascher T."/>
            <person name="Medema M.H."/>
            <person name="Devos D.P."/>
            <person name="Kaster A.-K."/>
            <person name="Ovreas L."/>
            <person name="Rohde M."/>
            <person name="Galperin M.Y."/>
            <person name="Jogler C."/>
        </authorList>
    </citation>
    <scope>NUCLEOTIDE SEQUENCE [LARGE SCALE GENOMIC DNA]</scope>
    <source>
        <strain evidence="2 3">HG15A2</strain>
    </source>
</reference>
<accession>A0A517MSL1</accession>
<dbReference type="OrthoDB" id="267377at2"/>
<dbReference type="Proteomes" id="UP000319852">
    <property type="component" value="Chromosome"/>
</dbReference>
<sequence precursor="true">MPIYFRLSFLIVLTLQICTTATTAGKLRSVAQIGQQAPGAPSSTFFSSFNTPVIDNHGRVAFRAFVGGPGVGTTVQGIWLGQSTQDSDLIVLAGEQASGVPDGVTYGPGIRSPTLSGDGEIAFSASLTSNVQGFSGVRGLWRRDGDSNNRLVAGIGLPAQQTNNNEVFRYFDSSVPVAGGRVAFIGTTEGPNVTDENDMGIWREQSQGLSLVIREGAQLAGAPVGVTPGDFRDLSINKAGNVAFHGFLTGSGVDTSSHFGVWLEGNQGIELVARSGEQAPGASLGVSFLGFDSTVLNSAGEVAFQSFVGRFPGNSSATGIWVSDGRRLSLVALEGSQAAGANPGLIYSSVGDPLLNDSRQVAFAGVTQGTGVNPTNDEFLWSGSDGDLVVVAREGGQAPGVDLGVAFAGGFTAISLNALGQTAFTSQLTGPGVDDTNDMGIWAENLAGELKLIAREGDQVDISDDPTTEQLRTIRSLSLASQTDIQTEPSTGLNDRGEIAFLATFIDGTGQGVFISSVVAVPEPSGATLLLIAIAVSSPLLRRGNLASYR</sequence>
<evidence type="ECO:0000313" key="3">
    <source>
        <dbReference type="Proteomes" id="UP000319852"/>
    </source>
</evidence>
<keyword evidence="1" id="KW-0732">Signal</keyword>
<dbReference type="EMBL" id="CP036263">
    <property type="protein sequence ID" value="QDS97866.1"/>
    <property type="molecule type" value="Genomic_DNA"/>
</dbReference>